<comment type="caution">
    <text evidence="3">The sequence shown here is derived from an EMBL/GenBank/DDBJ whole genome shotgun (WGS) entry which is preliminary data.</text>
</comment>
<dbReference type="GO" id="GO:0005737">
    <property type="term" value="C:cytoplasm"/>
    <property type="evidence" value="ECO:0007669"/>
    <property type="project" value="TreeGrafter"/>
</dbReference>
<dbReference type="PRINTS" id="PR00069">
    <property type="entry name" value="ALDKETRDTASE"/>
</dbReference>
<dbReference type="GO" id="GO:0016491">
    <property type="term" value="F:oxidoreductase activity"/>
    <property type="evidence" value="ECO:0007669"/>
    <property type="project" value="UniProtKB-KW"/>
</dbReference>
<feature type="domain" description="NADP-dependent oxidoreductase" evidence="2">
    <location>
        <begin position="24"/>
        <end position="288"/>
    </location>
</feature>
<dbReference type="OrthoDB" id="9768793at2"/>
<evidence type="ECO:0000313" key="4">
    <source>
        <dbReference type="Proteomes" id="UP000247832"/>
    </source>
</evidence>
<name>A0A2V5LEN4_9MICC</name>
<reference evidence="3 4" key="1">
    <citation type="submission" date="2018-05" db="EMBL/GenBank/DDBJ databases">
        <title>Genetic diversity of glacier-inhabiting Cryobacterium bacteria in China and description of Cryobacterium mengkeensis sp. nov. and Arthrobacter glacialis sp. nov.</title>
        <authorList>
            <person name="Liu Q."/>
            <person name="Xin Y.-H."/>
        </authorList>
    </citation>
    <scope>NUCLEOTIDE SEQUENCE [LARGE SCALE GENOMIC DNA]</scope>
    <source>
        <strain evidence="3 4">LI2</strain>
    </source>
</reference>
<dbReference type="AlphaFoldDB" id="A0A2V5LEN4"/>
<keyword evidence="4" id="KW-1185">Reference proteome</keyword>
<sequence>MTTITTPLPGGTGKLGDLAVSRFGYGAMQLAGPWVMGPPADRDAAIAVLREAVELGITHIDTSDAYGPRITNSIIREALHPYPKSLHIVTKVGANRDAQGGWPTARRPEDLRRQVQENLQALGLERLDLVNLRLGNADGPVPGPITESFEALVELQKEGLVQHLGVSNATAEQVAEAITIAPIVCVQNMYNLAFRHDDELIDMLAREGIAYVPFFPLGGFSPLQSDALSAIASRLDATPMSVALAWLLQRSPNILLIPGTSSAAHLRENAAGAGLSLSTGDVAELDKIGR</sequence>
<keyword evidence="1" id="KW-0560">Oxidoreductase</keyword>
<dbReference type="PANTHER" id="PTHR43625">
    <property type="entry name" value="AFLATOXIN B1 ALDEHYDE REDUCTASE"/>
    <property type="match status" value="1"/>
</dbReference>
<dbReference type="InterPro" id="IPR036812">
    <property type="entry name" value="NAD(P)_OxRdtase_dom_sf"/>
</dbReference>
<evidence type="ECO:0000256" key="1">
    <source>
        <dbReference type="ARBA" id="ARBA00023002"/>
    </source>
</evidence>
<dbReference type="Proteomes" id="UP000247832">
    <property type="component" value="Unassembled WGS sequence"/>
</dbReference>
<dbReference type="Gene3D" id="3.20.20.100">
    <property type="entry name" value="NADP-dependent oxidoreductase domain"/>
    <property type="match status" value="1"/>
</dbReference>
<dbReference type="PANTHER" id="PTHR43625:SF40">
    <property type="entry name" value="ALDO-KETO REDUCTASE YAKC [NADP(+)]"/>
    <property type="match status" value="1"/>
</dbReference>
<dbReference type="NCBIfam" id="NF007695">
    <property type="entry name" value="PRK10376.1"/>
    <property type="match status" value="1"/>
</dbReference>
<gene>
    <name evidence="3" type="ORF">CVV68_03740</name>
</gene>
<accession>A0A2V5LEN4</accession>
<dbReference type="InterPro" id="IPR050791">
    <property type="entry name" value="Aldo-Keto_reductase"/>
</dbReference>
<proteinExistence type="predicted"/>
<dbReference type="Pfam" id="PF00248">
    <property type="entry name" value="Aldo_ket_red"/>
    <property type="match status" value="1"/>
</dbReference>
<organism evidence="3 4">
    <name type="scientific">Arthrobacter livingstonensis</name>
    <dbReference type="NCBI Taxonomy" id="670078"/>
    <lineage>
        <taxon>Bacteria</taxon>
        <taxon>Bacillati</taxon>
        <taxon>Actinomycetota</taxon>
        <taxon>Actinomycetes</taxon>
        <taxon>Micrococcales</taxon>
        <taxon>Micrococcaceae</taxon>
        <taxon>Arthrobacter</taxon>
    </lineage>
</organism>
<dbReference type="InterPro" id="IPR023210">
    <property type="entry name" value="NADP_OxRdtase_dom"/>
</dbReference>
<dbReference type="SUPFAM" id="SSF51430">
    <property type="entry name" value="NAD(P)-linked oxidoreductase"/>
    <property type="match status" value="1"/>
</dbReference>
<evidence type="ECO:0000259" key="2">
    <source>
        <dbReference type="Pfam" id="PF00248"/>
    </source>
</evidence>
<dbReference type="InterPro" id="IPR020471">
    <property type="entry name" value="AKR"/>
</dbReference>
<dbReference type="EMBL" id="QJVD01000003">
    <property type="protein sequence ID" value="PYI69104.1"/>
    <property type="molecule type" value="Genomic_DNA"/>
</dbReference>
<protein>
    <submittedName>
        <fullName evidence="3">Oxidoreductase</fullName>
    </submittedName>
</protein>
<dbReference type="CDD" id="cd19088">
    <property type="entry name" value="AKR_AKR13B1"/>
    <property type="match status" value="1"/>
</dbReference>
<evidence type="ECO:0000313" key="3">
    <source>
        <dbReference type="EMBL" id="PYI69104.1"/>
    </source>
</evidence>